<dbReference type="Pfam" id="PF00512">
    <property type="entry name" value="HisKA"/>
    <property type="match status" value="1"/>
</dbReference>
<dbReference type="Gene3D" id="1.20.1730.10">
    <property type="entry name" value="Sodium/glucose cotransporter"/>
    <property type="match status" value="1"/>
</dbReference>
<dbReference type="InterPro" id="IPR003594">
    <property type="entry name" value="HATPase_dom"/>
</dbReference>
<feature type="transmembrane region" description="Helical" evidence="13">
    <location>
        <begin position="248"/>
        <end position="266"/>
    </location>
</feature>
<dbReference type="SMART" id="SM00388">
    <property type="entry name" value="HisKA"/>
    <property type="match status" value="1"/>
</dbReference>
<feature type="transmembrane region" description="Helical" evidence="13">
    <location>
        <begin position="189"/>
        <end position="217"/>
    </location>
</feature>
<dbReference type="KEGG" id="srho:HH216_15255"/>
<evidence type="ECO:0000256" key="11">
    <source>
        <dbReference type="ARBA" id="ARBA00023136"/>
    </source>
</evidence>
<dbReference type="FunFam" id="1.10.287.130:FF:000001">
    <property type="entry name" value="Two-component sensor histidine kinase"/>
    <property type="match status" value="1"/>
</dbReference>
<dbReference type="RefSeq" id="WP_169551587.1">
    <property type="nucleotide sequence ID" value="NZ_CP051677.1"/>
</dbReference>
<dbReference type="CDD" id="cd00082">
    <property type="entry name" value="HisKA"/>
    <property type="match status" value="1"/>
</dbReference>
<dbReference type="EC" id="2.7.13.3" evidence="4"/>
<dbReference type="Pfam" id="PF02518">
    <property type="entry name" value="HATPase_c"/>
    <property type="match status" value="1"/>
</dbReference>
<accession>A0A7L5DQX3</accession>
<dbReference type="PROSITE" id="PS50109">
    <property type="entry name" value="HIS_KIN"/>
    <property type="match status" value="1"/>
</dbReference>
<dbReference type="InterPro" id="IPR036890">
    <property type="entry name" value="HATPase_C_sf"/>
</dbReference>
<feature type="transmembrane region" description="Helical" evidence="13">
    <location>
        <begin position="448"/>
        <end position="469"/>
    </location>
</feature>
<dbReference type="InterPro" id="IPR004358">
    <property type="entry name" value="Sig_transdc_His_kin-like_C"/>
</dbReference>
<evidence type="ECO:0000256" key="13">
    <source>
        <dbReference type="SAM" id="Phobius"/>
    </source>
</evidence>
<organism evidence="15 16">
    <name type="scientific">Spirosoma rhododendri</name>
    <dbReference type="NCBI Taxonomy" id="2728024"/>
    <lineage>
        <taxon>Bacteria</taxon>
        <taxon>Pseudomonadati</taxon>
        <taxon>Bacteroidota</taxon>
        <taxon>Cytophagia</taxon>
        <taxon>Cytophagales</taxon>
        <taxon>Cytophagaceae</taxon>
        <taxon>Spirosoma</taxon>
    </lineage>
</organism>
<comment type="subcellular location">
    <subcellularLocation>
        <location evidence="2">Membrane</location>
        <topology evidence="2">Multi-pass membrane protein</topology>
    </subcellularLocation>
</comment>
<keyword evidence="5" id="KW-0597">Phosphoprotein</keyword>
<name>A0A7L5DQX3_9BACT</name>
<dbReference type="EMBL" id="CP051677">
    <property type="protein sequence ID" value="QJD79623.1"/>
    <property type="molecule type" value="Genomic_DNA"/>
</dbReference>
<feature type="transmembrane region" description="Helical" evidence="13">
    <location>
        <begin position="116"/>
        <end position="134"/>
    </location>
</feature>
<reference evidence="15 16" key="1">
    <citation type="submission" date="2020-04" db="EMBL/GenBank/DDBJ databases">
        <title>Genome sequencing of novel species.</title>
        <authorList>
            <person name="Heo J."/>
            <person name="Kim S.-J."/>
            <person name="Kim J.-S."/>
            <person name="Hong S.-B."/>
            <person name="Kwon S.-W."/>
        </authorList>
    </citation>
    <scope>NUCLEOTIDE SEQUENCE [LARGE SCALE GENOMIC DNA]</scope>
    <source>
        <strain evidence="15 16">CJU-R4</strain>
    </source>
</reference>
<evidence type="ECO:0000256" key="9">
    <source>
        <dbReference type="ARBA" id="ARBA00022989"/>
    </source>
</evidence>
<dbReference type="InterPro" id="IPR001734">
    <property type="entry name" value="Na/solute_symporter"/>
</dbReference>
<gene>
    <name evidence="15" type="ORF">HH216_15255</name>
</gene>
<evidence type="ECO:0000313" key="16">
    <source>
        <dbReference type="Proteomes" id="UP000501128"/>
    </source>
</evidence>
<comment type="catalytic activity">
    <reaction evidence="1">
        <text>ATP + protein L-histidine = ADP + protein N-phospho-L-histidine.</text>
        <dbReference type="EC" id="2.7.13.3"/>
    </reaction>
</comment>
<feature type="domain" description="Histidine kinase" evidence="14">
    <location>
        <begin position="681"/>
        <end position="900"/>
    </location>
</feature>
<dbReference type="PANTHER" id="PTHR43711">
    <property type="entry name" value="TWO-COMPONENT HISTIDINE KINASE"/>
    <property type="match status" value="1"/>
</dbReference>
<keyword evidence="11 13" id="KW-0472">Membrane</keyword>
<dbReference type="PROSITE" id="PS50283">
    <property type="entry name" value="NA_SOLUT_SYMP_3"/>
    <property type="match status" value="1"/>
</dbReference>
<keyword evidence="6" id="KW-0808">Transferase</keyword>
<dbReference type="Gene3D" id="1.10.287.130">
    <property type="match status" value="1"/>
</dbReference>
<keyword evidence="9 13" id="KW-1133">Transmembrane helix</keyword>
<sequence>MTSLPLILCSLLYLAVLFVIADRAERRGSATGRSVVSNPYVYALSLAVYCTAWTFYGSVGKAASEGIEFLAVYVGPTLTAPLWWLLLRKMIRICKRQGITSIADFISARYGKSRGLGVLVTLFCIIGIIPYMSIQIKAVAASFATLTGQAHAPGAFFFSDRAFLMTLLLAVFAILFGTRKLEATERHEGLVATIAFESLVKLVAFVGVGAFVTFGLFDGPGDIFSRAAQVPALRETFQFGPGHSTGDWFWQCLISGFAMLFLPRQFQVAAVENVDEKHLNKAMWLFPLYLFVINLFVLPMAFGGQLLLGASADTDEYVVSLPLRNGQLGLAVLAYLGGFSAATSMIIVETTALSVMISNNLVMPLLLTRNRWQQRWGTRPGPFVLNVRRLAILGLLLLAYLYYRIVANRLSLVSVGMISFSAVAQFAPAMIGGLFWKRGTRTGARLGLLTGSSVWLYTLILPTLVPTIFPQSVLTDGPFGIDLLSPIHLFGLRQYDSISHSAFWSLLVNTGFYVWGSLRQPQQITDVNQAVLFVDVFRIDRSRDIPVVWKGTSLLTDIRGLLVTFFGEQRADYILDRYTRRHQLDTSQPFADPRLVAHAERVLTGAVGAASARILVASVAKEEPITADEVIQILKSSQTLLAANRQLTRQSTELQQLTRQLSDANELLKTADQQKDEFLSTVTHEIRTPITSIRALTEILYDDPDLDATTRQRFLSTIMRESERLTRLINQVLELERIESGRAPLQRTMVSLNELVKEAADTVRPLATDKHLLVKTSFPLEPIRVNADRDRLMQVLINLISNAVKFSPDQGRPIDINLFSRADTCTVQVIDRGVGIDPAYHDQIFEKFYQAQANGVRKPKGSGLGLTISRTLIDLHGGRLTVDSEPGRGSTFAIQLPLPQPEPVDDSVLSSNGIIEH</sequence>
<keyword evidence="8 15" id="KW-0418">Kinase</keyword>
<dbReference type="InterPro" id="IPR050736">
    <property type="entry name" value="Sensor_HK_Regulatory"/>
</dbReference>
<dbReference type="AlphaFoldDB" id="A0A7L5DQX3"/>
<evidence type="ECO:0000256" key="10">
    <source>
        <dbReference type="ARBA" id="ARBA00023012"/>
    </source>
</evidence>
<feature type="transmembrane region" description="Helical" evidence="13">
    <location>
        <begin position="383"/>
        <end position="403"/>
    </location>
</feature>
<feature type="coiled-coil region" evidence="12">
    <location>
        <begin position="640"/>
        <end position="674"/>
    </location>
</feature>
<keyword evidence="16" id="KW-1185">Reference proteome</keyword>
<feature type="transmembrane region" description="Helical" evidence="13">
    <location>
        <begin position="154"/>
        <end position="177"/>
    </location>
</feature>
<feature type="transmembrane region" description="Helical" evidence="13">
    <location>
        <begin position="332"/>
        <end position="362"/>
    </location>
</feature>
<evidence type="ECO:0000256" key="3">
    <source>
        <dbReference type="ARBA" id="ARBA00006434"/>
    </source>
</evidence>
<evidence type="ECO:0000256" key="12">
    <source>
        <dbReference type="SAM" id="Coils"/>
    </source>
</evidence>
<dbReference type="InterPro" id="IPR038377">
    <property type="entry name" value="Na/Glc_symporter_sf"/>
</dbReference>
<dbReference type="Gene3D" id="3.30.565.10">
    <property type="entry name" value="Histidine kinase-like ATPase, C-terminal domain"/>
    <property type="match status" value="1"/>
</dbReference>
<evidence type="ECO:0000256" key="7">
    <source>
        <dbReference type="ARBA" id="ARBA00022692"/>
    </source>
</evidence>
<evidence type="ECO:0000256" key="1">
    <source>
        <dbReference type="ARBA" id="ARBA00000085"/>
    </source>
</evidence>
<dbReference type="CDD" id="cd10322">
    <property type="entry name" value="SLC5sbd"/>
    <property type="match status" value="1"/>
</dbReference>
<dbReference type="InterPro" id="IPR003661">
    <property type="entry name" value="HisK_dim/P_dom"/>
</dbReference>
<dbReference type="SUPFAM" id="SSF47384">
    <property type="entry name" value="Homodimeric domain of signal transducing histidine kinase"/>
    <property type="match status" value="1"/>
</dbReference>
<proteinExistence type="inferred from homology"/>
<dbReference type="GO" id="GO:0022857">
    <property type="term" value="F:transmembrane transporter activity"/>
    <property type="evidence" value="ECO:0007669"/>
    <property type="project" value="InterPro"/>
</dbReference>
<keyword evidence="7 13" id="KW-0812">Transmembrane</keyword>
<dbReference type="Proteomes" id="UP000501128">
    <property type="component" value="Chromosome"/>
</dbReference>
<dbReference type="GO" id="GO:0016020">
    <property type="term" value="C:membrane"/>
    <property type="evidence" value="ECO:0007669"/>
    <property type="project" value="UniProtKB-SubCell"/>
</dbReference>
<dbReference type="GO" id="GO:0000155">
    <property type="term" value="F:phosphorelay sensor kinase activity"/>
    <property type="evidence" value="ECO:0007669"/>
    <property type="project" value="InterPro"/>
</dbReference>
<dbReference type="PRINTS" id="PR00344">
    <property type="entry name" value="BCTRLSENSOR"/>
</dbReference>
<protein>
    <recommendedName>
        <fullName evidence="4">histidine kinase</fullName>
        <ecNumber evidence="4">2.7.13.3</ecNumber>
    </recommendedName>
</protein>
<evidence type="ECO:0000259" key="14">
    <source>
        <dbReference type="PROSITE" id="PS50109"/>
    </source>
</evidence>
<keyword evidence="10" id="KW-0902">Two-component regulatory system</keyword>
<evidence type="ECO:0000256" key="4">
    <source>
        <dbReference type="ARBA" id="ARBA00012438"/>
    </source>
</evidence>
<evidence type="ECO:0000256" key="6">
    <source>
        <dbReference type="ARBA" id="ARBA00022679"/>
    </source>
</evidence>
<comment type="similarity">
    <text evidence="3">Belongs to the sodium:solute symporter (SSF) (TC 2.A.21) family.</text>
</comment>
<feature type="transmembrane region" description="Helical" evidence="13">
    <location>
        <begin position="286"/>
        <end position="312"/>
    </location>
</feature>
<evidence type="ECO:0000256" key="8">
    <source>
        <dbReference type="ARBA" id="ARBA00022777"/>
    </source>
</evidence>
<keyword evidence="12" id="KW-0175">Coiled coil</keyword>
<dbReference type="SMART" id="SM00387">
    <property type="entry name" value="HATPase_c"/>
    <property type="match status" value="1"/>
</dbReference>
<feature type="transmembrane region" description="Helical" evidence="13">
    <location>
        <begin position="415"/>
        <end position="436"/>
    </location>
</feature>
<evidence type="ECO:0000313" key="15">
    <source>
        <dbReference type="EMBL" id="QJD79623.1"/>
    </source>
</evidence>
<dbReference type="Pfam" id="PF00474">
    <property type="entry name" value="SSF"/>
    <property type="match status" value="1"/>
</dbReference>
<dbReference type="InterPro" id="IPR036097">
    <property type="entry name" value="HisK_dim/P_sf"/>
</dbReference>
<dbReference type="SUPFAM" id="SSF55874">
    <property type="entry name" value="ATPase domain of HSP90 chaperone/DNA topoisomerase II/histidine kinase"/>
    <property type="match status" value="1"/>
</dbReference>
<dbReference type="FunFam" id="3.30.565.10:FF:000006">
    <property type="entry name" value="Sensor histidine kinase WalK"/>
    <property type="match status" value="1"/>
</dbReference>
<evidence type="ECO:0000256" key="2">
    <source>
        <dbReference type="ARBA" id="ARBA00004141"/>
    </source>
</evidence>
<evidence type="ECO:0000256" key="5">
    <source>
        <dbReference type="ARBA" id="ARBA00022553"/>
    </source>
</evidence>
<dbReference type="PANTHER" id="PTHR43711:SF1">
    <property type="entry name" value="HISTIDINE KINASE 1"/>
    <property type="match status" value="1"/>
</dbReference>
<dbReference type="InterPro" id="IPR005467">
    <property type="entry name" value="His_kinase_dom"/>
</dbReference>
<feature type="transmembrane region" description="Helical" evidence="13">
    <location>
        <begin position="69"/>
        <end position="87"/>
    </location>
</feature>